<feature type="domain" description="DUF4365" evidence="1">
    <location>
        <begin position="32"/>
        <end position="169"/>
    </location>
</feature>
<dbReference type="Pfam" id="PF14280">
    <property type="entry name" value="DUF4365"/>
    <property type="match status" value="1"/>
</dbReference>
<keyword evidence="3" id="KW-1185">Reference proteome</keyword>
<dbReference type="InterPro" id="IPR025375">
    <property type="entry name" value="DUF4365"/>
</dbReference>
<dbReference type="Proteomes" id="UP000295444">
    <property type="component" value="Unassembled WGS sequence"/>
</dbReference>
<protein>
    <submittedName>
        <fullName evidence="2">Uncharacterized protein DUF4365</fullName>
    </submittedName>
</protein>
<evidence type="ECO:0000313" key="3">
    <source>
        <dbReference type="Proteomes" id="UP000295444"/>
    </source>
</evidence>
<organism evidence="2 3">
    <name type="scientific">Labedaea rhizosphaerae</name>
    <dbReference type="NCBI Taxonomy" id="598644"/>
    <lineage>
        <taxon>Bacteria</taxon>
        <taxon>Bacillati</taxon>
        <taxon>Actinomycetota</taxon>
        <taxon>Actinomycetes</taxon>
        <taxon>Pseudonocardiales</taxon>
        <taxon>Pseudonocardiaceae</taxon>
        <taxon>Labedaea</taxon>
    </lineage>
</organism>
<name>A0A4R6SH47_LABRH</name>
<evidence type="ECO:0000313" key="2">
    <source>
        <dbReference type="EMBL" id="TDQ00676.1"/>
    </source>
</evidence>
<proteinExistence type="predicted"/>
<dbReference type="AlphaFoldDB" id="A0A4R6SH47"/>
<sequence length="186" mass="20423">MELMRQDLIMVGGSGRLPKGVATLDTNRAKSRFGVAYVRAVCSQAGVGFQETSPDEDVLAVDGTVAFEIADARVQVKCTGQFRLKGGSTATWPIDESWRKRWNRCGVPVYFVLVIVDPDDQVAWLHHQDEATLHRAAAFWVRVDKLPDGQNIVVPKAQRLTADTLRLWADDVEASFDPSRGGGVGV</sequence>
<comment type="caution">
    <text evidence="2">The sequence shown here is derived from an EMBL/GenBank/DDBJ whole genome shotgun (WGS) entry which is preliminary data.</text>
</comment>
<reference evidence="2 3" key="1">
    <citation type="submission" date="2019-03" db="EMBL/GenBank/DDBJ databases">
        <title>Genomic Encyclopedia of Type Strains, Phase IV (KMG-IV): sequencing the most valuable type-strain genomes for metagenomic binning, comparative biology and taxonomic classification.</title>
        <authorList>
            <person name="Goeker M."/>
        </authorList>
    </citation>
    <scope>NUCLEOTIDE SEQUENCE [LARGE SCALE GENOMIC DNA]</scope>
    <source>
        <strain evidence="2 3">DSM 45361</strain>
    </source>
</reference>
<accession>A0A4R6SH47</accession>
<gene>
    <name evidence="2" type="ORF">EV186_102537</name>
</gene>
<dbReference type="OrthoDB" id="4723338at2"/>
<dbReference type="EMBL" id="SNXZ01000002">
    <property type="protein sequence ID" value="TDQ00676.1"/>
    <property type="molecule type" value="Genomic_DNA"/>
</dbReference>
<evidence type="ECO:0000259" key="1">
    <source>
        <dbReference type="Pfam" id="PF14280"/>
    </source>
</evidence>